<organism evidence="14 15">
    <name type="scientific">Rhizobium aethiopicum</name>
    <dbReference type="NCBI Taxonomy" id="1138170"/>
    <lineage>
        <taxon>Bacteria</taxon>
        <taxon>Pseudomonadati</taxon>
        <taxon>Pseudomonadota</taxon>
        <taxon>Alphaproteobacteria</taxon>
        <taxon>Hyphomicrobiales</taxon>
        <taxon>Rhizobiaceae</taxon>
        <taxon>Rhizobium/Agrobacterium group</taxon>
        <taxon>Rhizobium</taxon>
    </lineage>
</organism>
<comment type="function">
    <text evidence="10">Part of the ABC transporter complex UgpBAEC involved in sn-glycerol-3-phosphate (G3P) import. Probably responsible for the translocation of the substrate across the membrane.</text>
</comment>
<dbReference type="Pfam" id="PF00528">
    <property type="entry name" value="BPD_transp_1"/>
    <property type="match status" value="1"/>
</dbReference>
<feature type="transmembrane region" description="Helical" evidence="12">
    <location>
        <begin position="237"/>
        <end position="259"/>
    </location>
</feature>
<dbReference type="InterPro" id="IPR035906">
    <property type="entry name" value="MetI-like_sf"/>
</dbReference>
<feature type="transmembrane region" description="Helical" evidence="12">
    <location>
        <begin position="108"/>
        <end position="131"/>
    </location>
</feature>
<dbReference type="EMBL" id="FMAJ01000002">
    <property type="protein sequence ID" value="SCB57458.1"/>
    <property type="molecule type" value="Genomic_DNA"/>
</dbReference>
<evidence type="ECO:0000256" key="9">
    <source>
        <dbReference type="ARBA" id="ARBA00023136"/>
    </source>
</evidence>
<evidence type="ECO:0000256" key="5">
    <source>
        <dbReference type="ARBA" id="ARBA00022475"/>
    </source>
</evidence>
<reference evidence="14 15" key="1">
    <citation type="submission" date="2016-08" db="EMBL/GenBank/DDBJ databases">
        <authorList>
            <person name="Seilhamer J.J."/>
        </authorList>
    </citation>
    <scope>NUCLEOTIDE SEQUENCE [LARGE SCALE GENOMIC DNA]</scope>
    <source>
        <strain evidence="14 15">HBR26</strain>
    </source>
</reference>
<dbReference type="SUPFAM" id="SSF161098">
    <property type="entry name" value="MetI-like"/>
    <property type="match status" value="1"/>
</dbReference>
<comment type="similarity">
    <text evidence="2 12">Belongs to the binding-protein-dependent transport system permease family.</text>
</comment>
<accession>A0A1C3XYY5</accession>
<evidence type="ECO:0000256" key="3">
    <source>
        <dbReference type="ARBA" id="ARBA00011557"/>
    </source>
</evidence>
<keyword evidence="8 12" id="KW-1133">Transmembrane helix</keyword>
<evidence type="ECO:0000256" key="11">
    <source>
        <dbReference type="ARBA" id="ARBA00040780"/>
    </source>
</evidence>
<dbReference type="PROSITE" id="PS50928">
    <property type="entry name" value="ABC_TM1"/>
    <property type="match status" value="1"/>
</dbReference>
<dbReference type="InterPro" id="IPR050809">
    <property type="entry name" value="UgpAE/MalFG_permease"/>
</dbReference>
<dbReference type="Proteomes" id="UP000198723">
    <property type="component" value="Unassembled WGS sequence"/>
</dbReference>
<feature type="transmembrane region" description="Helical" evidence="12">
    <location>
        <begin position="301"/>
        <end position="322"/>
    </location>
</feature>
<keyword evidence="9 12" id="KW-0472">Membrane</keyword>
<sequence>MQQSRTFGTIGGAARRLRISDILSTGRSIARPSEAGLKSAHFNKPWLAFGLVAPQLLILLFFFFIPSYKALSLAFVQVDPFGGTQIFVGLENFYNLFSSPEYRASALFTLWFTVAQNAATLLIAGLFAFATDFVIRGRGIYKSIILLPYAIAPVISGVIWAFLFNPAVGPIAQFLHGLGFEWDPNRRPFDAQLLVTIASVWKNVCYDYIFLVAALLAVPASLLEAAKLDGARPVRRFFTISLPLISPTIFFLVVMNFVYGLFETFGIIDAVTRGGPAGATNSLVYKVYQDGFVQLDLGSSAAQSVLLMLIAILFTIVQFRALERKVNYQV</sequence>
<evidence type="ECO:0000256" key="7">
    <source>
        <dbReference type="ARBA" id="ARBA00022692"/>
    </source>
</evidence>
<feature type="transmembrane region" description="Helical" evidence="12">
    <location>
        <begin position="208"/>
        <end position="225"/>
    </location>
</feature>
<dbReference type="GO" id="GO:0055085">
    <property type="term" value="P:transmembrane transport"/>
    <property type="evidence" value="ECO:0007669"/>
    <property type="project" value="InterPro"/>
</dbReference>
<dbReference type="CDD" id="cd06261">
    <property type="entry name" value="TM_PBP2"/>
    <property type="match status" value="1"/>
</dbReference>
<dbReference type="GO" id="GO:0005886">
    <property type="term" value="C:plasma membrane"/>
    <property type="evidence" value="ECO:0007669"/>
    <property type="project" value="UniProtKB-SubCell"/>
</dbReference>
<evidence type="ECO:0000256" key="8">
    <source>
        <dbReference type="ARBA" id="ARBA00022989"/>
    </source>
</evidence>
<dbReference type="Gene3D" id="1.10.3720.10">
    <property type="entry name" value="MetI-like"/>
    <property type="match status" value="1"/>
</dbReference>
<comment type="subunit">
    <text evidence="3">The complex is composed of two ATP-binding proteins (UgpC), two transmembrane proteins (UgpA and UgpE) and a solute-binding protein (UgpB).</text>
</comment>
<feature type="transmembrane region" description="Helical" evidence="12">
    <location>
        <begin position="46"/>
        <end position="65"/>
    </location>
</feature>
<comment type="subcellular location">
    <subcellularLocation>
        <location evidence="1">Cell inner membrane</location>
        <topology evidence="1">Multi-pass membrane protein</topology>
    </subcellularLocation>
    <subcellularLocation>
        <location evidence="12">Cell membrane</location>
        <topology evidence="12">Multi-pass membrane protein</topology>
    </subcellularLocation>
</comment>
<evidence type="ECO:0000256" key="2">
    <source>
        <dbReference type="ARBA" id="ARBA00009306"/>
    </source>
</evidence>
<dbReference type="STRING" id="1138170.GA0061105_102450"/>
<evidence type="ECO:0000259" key="13">
    <source>
        <dbReference type="PROSITE" id="PS50928"/>
    </source>
</evidence>
<evidence type="ECO:0000256" key="12">
    <source>
        <dbReference type="RuleBase" id="RU363032"/>
    </source>
</evidence>
<feature type="domain" description="ABC transmembrane type-1" evidence="13">
    <location>
        <begin position="110"/>
        <end position="318"/>
    </location>
</feature>
<dbReference type="InterPro" id="IPR000515">
    <property type="entry name" value="MetI-like"/>
</dbReference>
<keyword evidence="7 12" id="KW-0812">Transmembrane</keyword>
<evidence type="ECO:0000256" key="10">
    <source>
        <dbReference type="ARBA" id="ARBA00037054"/>
    </source>
</evidence>
<keyword evidence="5" id="KW-1003">Cell membrane</keyword>
<name>A0A1C3XYY5_9HYPH</name>
<evidence type="ECO:0000313" key="14">
    <source>
        <dbReference type="EMBL" id="SCB57458.1"/>
    </source>
</evidence>
<evidence type="ECO:0000256" key="1">
    <source>
        <dbReference type="ARBA" id="ARBA00004429"/>
    </source>
</evidence>
<dbReference type="PANTHER" id="PTHR43227">
    <property type="entry name" value="BLL4140 PROTEIN"/>
    <property type="match status" value="1"/>
</dbReference>
<evidence type="ECO:0000313" key="15">
    <source>
        <dbReference type="Proteomes" id="UP000198723"/>
    </source>
</evidence>
<dbReference type="AlphaFoldDB" id="A0A1C3XYY5"/>
<keyword evidence="4 12" id="KW-0813">Transport</keyword>
<dbReference type="PANTHER" id="PTHR43227:SF9">
    <property type="entry name" value="SN-GLYCEROL-3-PHOSPHATE TRANSPORT SYSTEM PERMEASE PROTEIN UGPA"/>
    <property type="match status" value="1"/>
</dbReference>
<dbReference type="RefSeq" id="WP_064694608.1">
    <property type="nucleotide sequence ID" value="NZ_FMAJ01000002.1"/>
</dbReference>
<gene>
    <name evidence="14" type="ORF">GA0061105_102450</name>
</gene>
<keyword evidence="6" id="KW-0997">Cell inner membrane</keyword>
<protein>
    <recommendedName>
        <fullName evidence="11">sn-glycerol-3-phosphate transport system permease protein UgpA</fullName>
    </recommendedName>
</protein>
<feature type="transmembrane region" description="Helical" evidence="12">
    <location>
        <begin position="143"/>
        <end position="163"/>
    </location>
</feature>
<evidence type="ECO:0000256" key="4">
    <source>
        <dbReference type="ARBA" id="ARBA00022448"/>
    </source>
</evidence>
<proteinExistence type="inferred from homology"/>
<evidence type="ECO:0000256" key="6">
    <source>
        <dbReference type="ARBA" id="ARBA00022519"/>
    </source>
</evidence>